<evidence type="ECO:0000256" key="1">
    <source>
        <dbReference type="SAM" id="Phobius"/>
    </source>
</evidence>
<dbReference type="EMBL" id="GGFM01008682">
    <property type="protein sequence ID" value="MBW29433.1"/>
    <property type="molecule type" value="Transcribed_RNA"/>
</dbReference>
<evidence type="ECO:0000256" key="2">
    <source>
        <dbReference type="SAM" id="SignalP"/>
    </source>
</evidence>
<keyword evidence="2" id="KW-0732">Signal</keyword>
<feature type="transmembrane region" description="Helical" evidence="1">
    <location>
        <begin position="25"/>
        <end position="43"/>
    </location>
</feature>
<name>A0A2M3ZLQ5_9DIPT</name>
<dbReference type="AlphaFoldDB" id="A0A2M3ZLQ5"/>
<evidence type="ECO:0008006" key="4">
    <source>
        <dbReference type="Google" id="ProtNLM"/>
    </source>
</evidence>
<evidence type="ECO:0000313" key="3">
    <source>
        <dbReference type="EMBL" id="MBW29433.1"/>
    </source>
</evidence>
<feature type="chain" id="PRO_5014682305" description="Secreted peptide" evidence="2">
    <location>
        <begin position="16"/>
        <end position="85"/>
    </location>
</feature>
<organism evidence="3">
    <name type="scientific">Anopheles braziliensis</name>
    <dbReference type="NCBI Taxonomy" id="58242"/>
    <lineage>
        <taxon>Eukaryota</taxon>
        <taxon>Metazoa</taxon>
        <taxon>Ecdysozoa</taxon>
        <taxon>Arthropoda</taxon>
        <taxon>Hexapoda</taxon>
        <taxon>Insecta</taxon>
        <taxon>Pterygota</taxon>
        <taxon>Neoptera</taxon>
        <taxon>Endopterygota</taxon>
        <taxon>Diptera</taxon>
        <taxon>Nematocera</taxon>
        <taxon>Culicoidea</taxon>
        <taxon>Culicidae</taxon>
        <taxon>Anophelinae</taxon>
        <taxon>Anopheles</taxon>
    </lineage>
</organism>
<keyword evidence="1" id="KW-1133">Transmembrane helix</keyword>
<protein>
    <recommendedName>
        <fullName evidence="4">Secreted peptide</fullName>
    </recommendedName>
</protein>
<keyword evidence="1" id="KW-0472">Membrane</keyword>
<reference evidence="3" key="1">
    <citation type="submission" date="2018-01" db="EMBL/GenBank/DDBJ databases">
        <title>An insight into the sialome of Amazonian anophelines.</title>
        <authorList>
            <person name="Ribeiro J.M."/>
            <person name="Scarpassa V."/>
            <person name="Calvo E."/>
        </authorList>
    </citation>
    <scope>NUCLEOTIDE SEQUENCE</scope>
    <source>
        <tissue evidence="3">Salivary glands</tissue>
    </source>
</reference>
<accession>A0A2M3ZLQ5</accession>
<keyword evidence="1" id="KW-0812">Transmembrane</keyword>
<feature type="signal peptide" evidence="2">
    <location>
        <begin position="1"/>
        <end position="15"/>
    </location>
</feature>
<feature type="transmembrane region" description="Helical" evidence="1">
    <location>
        <begin position="63"/>
        <end position="83"/>
    </location>
</feature>
<sequence length="85" mass="9854">MFLIIPFLTLSLVRGCPDHKIGICFWVFCVCFLVDSTGLRFRFVRLLMGMDISCSRSSFLSSYLTILNYIFSLSVNRAFWVLAQR</sequence>
<proteinExistence type="predicted"/>